<dbReference type="SUPFAM" id="SSF53300">
    <property type="entry name" value="vWA-like"/>
    <property type="match status" value="1"/>
</dbReference>
<keyword evidence="3" id="KW-1185">Reference proteome</keyword>
<evidence type="ECO:0000259" key="1">
    <source>
        <dbReference type="PROSITE" id="PS50234"/>
    </source>
</evidence>
<sequence length="760" mass="85580">MAGSKIKAQKQKFYETVLPAWPNEWEITEIFDRLELLDSGSREMVLSQVEVLWPVSHSLCIAYMTEAIPALQSLPRERLGDWIRCLLDVYEKQGLSGARQFMADVEHHLVRQREPALVRLDDIGARMTHFLNGIGGKRYELGVADLPATDTSKVYLPDSVEFFTDLDANRLVYKLLAALQWANIETGLYREITDISRTAGDLDRIEQIVLSGVDDGKKAMDLLRVLQFLRAYQLVKLDLPGLFRDSRSIVGHLVDKLFPRLESEPLAQVMNGLLVGATGAGERLSAGCNQWLPEGKLLAGGEWIKKSALSLMAEFYPKIADIGGSLTFGSGELLLGRLDFRGGVAEIRKTRRDDRGKFVLLLADHLNQATTGAGPEQADSKKLAKQIEGQLAVVLQKSEAKSTRRQRAVRLVIDNRSAELSDELVATMNRIQNDLGVVPEAYVQAAVGMAGHGVHRLEEGGGGVDRAAPPRSQFVYDEWDYRRAGYRRDWCTLYEKPLTGVKSQFVVNILARYAPLLKKLKYRFEMLRSRERYARRRRHGDDIDLDALIDALGDVRAGLVPSDRLFVRLIRDERDVGTCFLVDMSNSTEGWVGTAIKESLVLLAQSLEAAGDPYGIYGFSGMRRLKSEFYNIKEFTEPYSLKVEQKIAAMKPMEFTRMGPPIRHLTKKMMNLQNRVRLLVVISDGKPEDYDDYKGRYAIEDTRKALLEAKGMGIHVFCITVDKQAQQYLPHMFGRSNYVVVDNVSSLPLKLVNLYRMLTG</sequence>
<accession>A0A1H0MIW3</accession>
<dbReference type="PANTHER" id="PTHR41248:SF1">
    <property type="entry name" value="NORD PROTEIN"/>
    <property type="match status" value="1"/>
</dbReference>
<dbReference type="AlphaFoldDB" id="A0A1H0MIW3"/>
<gene>
    <name evidence="2" type="ORF">SAMN05660330_01069</name>
</gene>
<dbReference type="InterPro" id="IPR002035">
    <property type="entry name" value="VWF_A"/>
</dbReference>
<organism evidence="2 3">
    <name type="scientific">Desulforhopalus singaporensis</name>
    <dbReference type="NCBI Taxonomy" id="91360"/>
    <lineage>
        <taxon>Bacteria</taxon>
        <taxon>Pseudomonadati</taxon>
        <taxon>Thermodesulfobacteriota</taxon>
        <taxon>Desulfobulbia</taxon>
        <taxon>Desulfobulbales</taxon>
        <taxon>Desulfocapsaceae</taxon>
        <taxon>Desulforhopalus</taxon>
    </lineage>
</organism>
<dbReference type="Pfam" id="PF00092">
    <property type="entry name" value="VWA"/>
    <property type="match status" value="1"/>
</dbReference>
<dbReference type="PROSITE" id="PS50234">
    <property type="entry name" value="VWFA"/>
    <property type="match status" value="1"/>
</dbReference>
<dbReference type="STRING" id="91360.SAMN05660330_01069"/>
<dbReference type="InterPro" id="IPR036465">
    <property type="entry name" value="vWFA_dom_sf"/>
</dbReference>
<dbReference type="Proteomes" id="UP000199073">
    <property type="component" value="Unassembled WGS sequence"/>
</dbReference>
<reference evidence="2" key="1">
    <citation type="submission" date="2016-10" db="EMBL/GenBank/DDBJ databases">
        <authorList>
            <person name="de Groot N.N."/>
        </authorList>
    </citation>
    <scope>NUCLEOTIDE SEQUENCE [LARGE SCALE GENOMIC DNA]</scope>
    <source>
        <strain evidence="2">DSM 12130</strain>
    </source>
</reference>
<dbReference type="OrthoDB" id="9758211at2"/>
<dbReference type="RefSeq" id="WP_092220535.1">
    <property type="nucleotide sequence ID" value="NZ_FNJI01000006.1"/>
</dbReference>
<protein>
    <submittedName>
        <fullName evidence="2">Nitric oxide reductase NorD protein</fullName>
    </submittedName>
</protein>
<dbReference type="Gene3D" id="3.40.50.410">
    <property type="entry name" value="von Willebrand factor, type A domain"/>
    <property type="match status" value="1"/>
</dbReference>
<evidence type="ECO:0000313" key="2">
    <source>
        <dbReference type="EMBL" id="SDO80383.1"/>
    </source>
</evidence>
<feature type="domain" description="VWFA" evidence="1">
    <location>
        <begin position="577"/>
        <end position="758"/>
    </location>
</feature>
<dbReference type="CDD" id="cd01454">
    <property type="entry name" value="vWA_norD_type"/>
    <property type="match status" value="1"/>
</dbReference>
<proteinExistence type="predicted"/>
<dbReference type="EMBL" id="FNJI01000006">
    <property type="protein sequence ID" value="SDO80383.1"/>
    <property type="molecule type" value="Genomic_DNA"/>
</dbReference>
<evidence type="ECO:0000313" key="3">
    <source>
        <dbReference type="Proteomes" id="UP000199073"/>
    </source>
</evidence>
<dbReference type="InterPro" id="IPR051928">
    <property type="entry name" value="NorD/CobT"/>
</dbReference>
<name>A0A1H0MIW3_9BACT</name>
<dbReference type="SMART" id="SM00327">
    <property type="entry name" value="VWA"/>
    <property type="match status" value="1"/>
</dbReference>
<dbReference type="PANTHER" id="PTHR41248">
    <property type="entry name" value="NORD PROTEIN"/>
    <property type="match status" value="1"/>
</dbReference>